<dbReference type="Pfam" id="PF12796">
    <property type="entry name" value="Ank_2"/>
    <property type="match status" value="4"/>
</dbReference>
<proteinExistence type="predicted"/>
<feature type="repeat" description="ANK" evidence="3">
    <location>
        <begin position="473"/>
        <end position="505"/>
    </location>
</feature>
<reference evidence="4 5" key="1">
    <citation type="submission" date="2016-10" db="EMBL/GenBank/DDBJ databases">
        <title>Genome sequence of the ascomycete fungus Penicillium subrubescens.</title>
        <authorList>
            <person name="De Vries R.P."/>
            <person name="Peng M."/>
            <person name="Dilokpimol A."/>
            <person name="Hilden K."/>
            <person name="Makela M.R."/>
            <person name="Grigoriev I."/>
            <person name="Riley R."/>
            <person name="Granchi Z."/>
        </authorList>
    </citation>
    <scope>NUCLEOTIDE SEQUENCE [LARGE SCALE GENOMIC DNA]</scope>
    <source>
        <strain evidence="4 5">CBS 132785</strain>
    </source>
</reference>
<dbReference type="InterPro" id="IPR036770">
    <property type="entry name" value="Ankyrin_rpt-contain_sf"/>
</dbReference>
<dbReference type="Proteomes" id="UP000186955">
    <property type="component" value="Unassembled WGS sequence"/>
</dbReference>
<dbReference type="SUPFAM" id="SSF48403">
    <property type="entry name" value="Ankyrin repeat"/>
    <property type="match status" value="2"/>
</dbReference>
<keyword evidence="1" id="KW-0677">Repeat</keyword>
<dbReference type="PROSITE" id="PS50088">
    <property type="entry name" value="ANK_REPEAT"/>
    <property type="match status" value="12"/>
</dbReference>
<protein>
    <submittedName>
        <fullName evidence="4">Ankyrin repeat domain-containing protein 50</fullName>
    </submittedName>
</protein>
<dbReference type="SMART" id="SM00248">
    <property type="entry name" value="ANK"/>
    <property type="match status" value="13"/>
</dbReference>
<dbReference type="AlphaFoldDB" id="A0A1Q5U391"/>
<dbReference type="PANTHER" id="PTHR24188">
    <property type="entry name" value="ANKYRIN REPEAT PROTEIN"/>
    <property type="match status" value="1"/>
</dbReference>
<dbReference type="PRINTS" id="PR01415">
    <property type="entry name" value="ANKYRIN"/>
</dbReference>
<keyword evidence="5" id="KW-1185">Reference proteome</keyword>
<feature type="repeat" description="ANK" evidence="3">
    <location>
        <begin position="300"/>
        <end position="333"/>
    </location>
</feature>
<feature type="repeat" description="ANK" evidence="3">
    <location>
        <begin position="201"/>
        <end position="233"/>
    </location>
</feature>
<feature type="repeat" description="ANK" evidence="3">
    <location>
        <begin position="168"/>
        <end position="200"/>
    </location>
</feature>
<dbReference type="EMBL" id="MNBE01000585">
    <property type="protein sequence ID" value="OKP06952.1"/>
    <property type="molecule type" value="Genomic_DNA"/>
</dbReference>
<comment type="caution">
    <text evidence="4">The sequence shown here is derived from an EMBL/GenBank/DDBJ whole genome shotgun (WGS) entry which is preliminary data.</text>
</comment>
<gene>
    <name evidence="4" type="ORF">PENSUB_6135</name>
</gene>
<dbReference type="STRING" id="1316194.A0A1Q5U391"/>
<accession>A0A1Q5U391</accession>
<evidence type="ECO:0000256" key="2">
    <source>
        <dbReference type="ARBA" id="ARBA00023043"/>
    </source>
</evidence>
<evidence type="ECO:0000313" key="4">
    <source>
        <dbReference type="EMBL" id="OKP06952.1"/>
    </source>
</evidence>
<dbReference type="Gene3D" id="1.25.40.20">
    <property type="entry name" value="Ankyrin repeat-containing domain"/>
    <property type="match status" value="4"/>
</dbReference>
<feature type="repeat" description="ANK" evidence="3">
    <location>
        <begin position="234"/>
        <end position="266"/>
    </location>
</feature>
<name>A0A1Q5U391_9EURO</name>
<dbReference type="Pfam" id="PF13637">
    <property type="entry name" value="Ank_4"/>
    <property type="match status" value="2"/>
</dbReference>
<feature type="repeat" description="ANK" evidence="3">
    <location>
        <begin position="539"/>
        <end position="571"/>
    </location>
</feature>
<dbReference type="PROSITE" id="PS50297">
    <property type="entry name" value="ANK_REP_REGION"/>
    <property type="match status" value="11"/>
</dbReference>
<organism evidence="4 5">
    <name type="scientific">Penicillium subrubescens</name>
    <dbReference type="NCBI Taxonomy" id="1316194"/>
    <lineage>
        <taxon>Eukaryota</taxon>
        <taxon>Fungi</taxon>
        <taxon>Dikarya</taxon>
        <taxon>Ascomycota</taxon>
        <taxon>Pezizomycotina</taxon>
        <taxon>Eurotiomycetes</taxon>
        <taxon>Eurotiomycetidae</taxon>
        <taxon>Eurotiales</taxon>
        <taxon>Aspergillaceae</taxon>
        <taxon>Penicillium</taxon>
    </lineage>
</organism>
<feature type="repeat" description="ANK" evidence="3">
    <location>
        <begin position="506"/>
        <end position="538"/>
    </location>
</feature>
<evidence type="ECO:0000313" key="5">
    <source>
        <dbReference type="Proteomes" id="UP000186955"/>
    </source>
</evidence>
<evidence type="ECO:0000256" key="1">
    <source>
        <dbReference type="ARBA" id="ARBA00022737"/>
    </source>
</evidence>
<keyword evidence="2 3" id="KW-0040">ANK repeat</keyword>
<sequence>MDVSEHIRQDLQPYVCTYEKCPDEGRMYASRHAWLEHERLVHRRIWRCFEHRSFISNSKDSLEQHFVDCHKGLDRQQIENLLDLAETTVADDRQTCPFCYSVGPFDKGFYNHMAFHQEQLATDDSSFDGHDGVKNVNKSLLHAAKIGDEAAVRLLLEKGAELESKDDDGWTPLACAAMNGHEAVVSLLLEKGAELESKDDDGWTPLAWAAMNGHEAVVSLLLEKGAELESKVDDGWTPLTCAAMNGHEAVVSLLLEKGAELESKDDDGWTPLAWAAMNGHEAVVSLLLEKGAELESKDDDGLTPLAWAAKNGHEAVVKQLLATDSVDVNSNDNNGRTPLAWAVQNDNEAVVRLLLDTDGVDVNSNDKNSMTPLALAAKNGYQAVVRLLLDTESIDVDSKDKTTQAEGSVTALYHASFAGHANIARMLLDGDADINTQGGIYGSPLQAASLRGHEEVVQMLLDYGADVDAQGGNYGTALYAASFGGHEKVTHMLLDRGADINNRGGEYGSALQAASAGAHEKVVRMLLDRGADVNSQGGEYGNALRAASSRGHENIVQMLLDHGANVEAQGGEDGSVLPATTVGLGIAGARHLCQQLLSDLNGIKTSPKNIEPLTDNVRSLNLALTSVQSIHDSVWPCLGPSFFEDAKSIITECTATCARTNRIIQRWTYRSDDDSRSWVDNSQTGFFEQTQIDLMNQEIHTYGTKVMRVASIVTLIISDNPLHTPSNPPPHKIRRINRPQIHFCVCGARFVEEAPPEWAHEDALVDVEGYVGGV</sequence>
<dbReference type="PANTHER" id="PTHR24188:SF29">
    <property type="entry name" value="GH09064P"/>
    <property type="match status" value="1"/>
</dbReference>
<feature type="repeat" description="ANK" evidence="3">
    <location>
        <begin position="443"/>
        <end position="472"/>
    </location>
</feature>
<feature type="repeat" description="ANK" evidence="3">
    <location>
        <begin position="334"/>
        <end position="367"/>
    </location>
</feature>
<dbReference type="InterPro" id="IPR002110">
    <property type="entry name" value="Ankyrin_rpt"/>
</dbReference>
<feature type="repeat" description="ANK" evidence="3">
    <location>
        <begin position="267"/>
        <end position="299"/>
    </location>
</feature>
<feature type="repeat" description="ANK" evidence="3">
    <location>
        <begin position="407"/>
        <end position="439"/>
    </location>
</feature>
<feature type="repeat" description="ANK" evidence="3">
    <location>
        <begin position="135"/>
        <end position="167"/>
    </location>
</feature>
<evidence type="ECO:0000256" key="3">
    <source>
        <dbReference type="PROSITE-ProRule" id="PRU00023"/>
    </source>
</evidence>